<feature type="region of interest" description="Disordered" evidence="1">
    <location>
        <begin position="1"/>
        <end position="33"/>
    </location>
</feature>
<evidence type="ECO:0000313" key="3">
    <source>
        <dbReference type="Proteomes" id="UP000236333"/>
    </source>
</evidence>
<dbReference type="EMBL" id="PGGS01000057">
    <property type="protein sequence ID" value="PNH10418.1"/>
    <property type="molecule type" value="Genomic_DNA"/>
</dbReference>
<reference evidence="2 3" key="1">
    <citation type="journal article" date="2017" name="Mol. Biol. Evol.">
        <title>The 4-celled Tetrabaena socialis nuclear genome reveals the essential components for genetic control of cell number at the origin of multicellularity in the volvocine lineage.</title>
        <authorList>
            <person name="Featherston J."/>
            <person name="Arakaki Y."/>
            <person name="Hanschen E.R."/>
            <person name="Ferris P.J."/>
            <person name="Michod R.E."/>
            <person name="Olson B.J.S.C."/>
            <person name="Nozaki H."/>
            <person name="Durand P.M."/>
        </authorList>
    </citation>
    <scope>NUCLEOTIDE SEQUENCE [LARGE SCALE GENOMIC DNA]</scope>
    <source>
        <strain evidence="2 3">NIES-571</strain>
    </source>
</reference>
<dbReference type="AlphaFoldDB" id="A0A2J8AD30"/>
<sequence>MRYGSSVRRPTVVKAMQKHSRLGTAMRSSSRQSVKERAFTSARLIEVTAPSSRVAATAGILRSSLGLVEDGSGTHVARGGSQDDGAAERVYDCAPVRVHEQAIVDLATEAYYRVEN</sequence>
<gene>
    <name evidence="2" type="ORF">TSOC_002852</name>
</gene>
<organism evidence="2 3">
    <name type="scientific">Tetrabaena socialis</name>
    <dbReference type="NCBI Taxonomy" id="47790"/>
    <lineage>
        <taxon>Eukaryota</taxon>
        <taxon>Viridiplantae</taxon>
        <taxon>Chlorophyta</taxon>
        <taxon>core chlorophytes</taxon>
        <taxon>Chlorophyceae</taxon>
        <taxon>CS clade</taxon>
        <taxon>Chlamydomonadales</taxon>
        <taxon>Tetrabaenaceae</taxon>
        <taxon>Tetrabaena</taxon>
    </lineage>
</organism>
<evidence type="ECO:0000256" key="1">
    <source>
        <dbReference type="SAM" id="MobiDB-lite"/>
    </source>
</evidence>
<proteinExistence type="predicted"/>
<name>A0A2J8AD30_9CHLO</name>
<protein>
    <submittedName>
        <fullName evidence="2">Uncharacterized protein</fullName>
    </submittedName>
</protein>
<comment type="caution">
    <text evidence="2">The sequence shown here is derived from an EMBL/GenBank/DDBJ whole genome shotgun (WGS) entry which is preliminary data.</text>
</comment>
<keyword evidence="3" id="KW-1185">Reference proteome</keyword>
<accession>A0A2J8AD30</accession>
<dbReference type="Proteomes" id="UP000236333">
    <property type="component" value="Unassembled WGS sequence"/>
</dbReference>
<evidence type="ECO:0000313" key="2">
    <source>
        <dbReference type="EMBL" id="PNH10418.1"/>
    </source>
</evidence>